<feature type="modified residue" description="Phosphohistidine" evidence="2">
    <location>
        <position position="50"/>
    </location>
</feature>
<reference evidence="4 5" key="1">
    <citation type="submission" date="2024-07" db="EMBL/GenBank/DDBJ databases">
        <authorList>
            <person name="Kang M."/>
        </authorList>
    </citation>
    <scope>NUCLEOTIDE SEQUENCE [LARGE SCALE GENOMIC DNA]</scope>
    <source>
        <strain evidence="4 5">DFM31</strain>
    </source>
</reference>
<dbReference type="Proteomes" id="UP001553161">
    <property type="component" value="Unassembled WGS sequence"/>
</dbReference>
<proteinExistence type="predicted"/>
<evidence type="ECO:0000259" key="3">
    <source>
        <dbReference type="PROSITE" id="PS50894"/>
    </source>
</evidence>
<dbReference type="EMBL" id="JBFBVU010000020">
    <property type="protein sequence ID" value="MEV8467963.1"/>
    <property type="molecule type" value="Genomic_DNA"/>
</dbReference>
<name>A0ABV3L8Y0_9RHOB</name>
<accession>A0ABV3L8Y0</accession>
<evidence type="ECO:0000313" key="5">
    <source>
        <dbReference type="Proteomes" id="UP001553161"/>
    </source>
</evidence>
<dbReference type="InterPro" id="IPR036641">
    <property type="entry name" value="HPT_dom_sf"/>
</dbReference>
<dbReference type="Gene3D" id="1.20.120.160">
    <property type="entry name" value="HPT domain"/>
    <property type="match status" value="1"/>
</dbReference>
<keyword evidence="1" id="KW-0902">Two-component regulatory system</keyword>
<dbReference type="RefSeq" id="WP_366193885.1">
    <property type="nucleotide sequence ID" value="NZ_JBFBVU010000020.1"/>
</dbReference>
<evidence type="ECO:0000256" key="1">
    <source>
        <dbReference type="ARBA" id="ARBA00023012"/>
    </source>
</evidence>
<comment type="caution">
    <text evidence="4">The sequence shown here is derived from an EMBL/GenBank/DDBJ whole genome shotgun (WGS) entry which is preliminary data.</text>
</comment>
<gene>
    <name evidence="4" type="ORF">AB0T83_14395</name>
</gene>
<dbReference type="PROSITE" id="PS50894">
    <property type="entry name" value="HPT"/>
    <property type="match status" value="1"/>
</dbReference>
<keyword evidence="2" id="KW-0597">Phosphoprotein</keyword>
<protein>
    <submittedName>
        <fullName evidence="4">Hpt domain-containing protein</fullName>
    </submittedName>
</protein>
<evidence type="ECO:0000256" key="2">
    <source>
        <dbReference type="PROSITE-ProRule" id="PRU00110"/>
    </source>
</evidence>
<dbReference type="Pfam" id="PF01627">
    <property type="entry name" value="Hpt"/>
    <property type="match status" value="1"/>
</dbReference>
<feature type="domain" description="HPt" evidence="3">
    <location>
        <begin position="10"/>
        <end position="106"/>
    </location>
</feature>
<keyword evidence="5" id="KW-1185">Reference proteome</keyword>
<dbReference type="SUPFAM" id="SSF47226">
    <property type="entry name" value="Histidine-containing phosphotransfer domain, HPT domain"/>
    <property type="match status" value="1"/>
</dbReference>
<evidence type="ECO:0000313" key="4">
    <source>
        <dbReference type="EMBL" id="MEV8467963.1"/>
    </source>
</evidence>
<organism evidence="4 5">
    <name type="scientific">Meridianimarinicoccus marinus</name>
    <dbReference type="NCBI Taxonomy" id="3231483"/>
    <lineage>
        <taxon>Bacteria</taxon>
        <taxon>Pseudomonadati</taxon>
        <taxon>Pseudomonadota</taxon>
        <taxon>Alphaproteobacteria</taxon>
        <taxon>Rhodobacterales</taxon>
        <taxon>Paracoccaceae</taxon>
        <taxon>Meridianimarinicoccus</taxon>
    </lineage>
</organism>
<dbReference type="InterPro" id="IPR008207">
    <property type="entry name" value="Sig_transdc_His_kin_Hpt_dom"/>
</dbReference>
<sequence length="106" mass="11546">MDWARLDELRDEVGAEALDEIVEMFMAEIEDLATKLRTQPDMATLGADLHFLRGAALNLGFTPLAEACQTGELLARQGKADQVDLVGILARHDQCLQALADHQSAA</sequence>